<evidence type="ECO:0000313" key="1">
    <source>
        <dbReference type="EMBL" id="MFC7070236.1"/>
    </source>
</evidence>
<protein>
    <recommendedName>
        <fullName evidence="3">Sensor histidine kinase</fullName>
    </recommendedName>
</protein>
<comment type="caution">
    <text evidence="1">The sequence shown here is derived from an EMBL/GenBank/DDBJ whole genome shotgun (WGS) entry which is preliminary data.</text>
</comment>
<name>A0ABD5WAB7_9EURY</name>
<accession>A0ABD5WAB7</accession>
<dbReference type="Proteomes" id="UP001596461">
    <property type="component" value="Unassembled WGS sequence"/>
</dbReference>
<organism evidence="1 2">
    <name type="scientific">Halobaculum lipolyticum</name>
    <dbReference type="NCBI Taxonomy" id="3032001"/>
    <lineage>
        <taxon>Archaea</taxon>
        <taxon>Methanobacteriati</taxon>
        <taxon>Methanobacteriota</taxon>
        <taxon>Stenosarchaea group</taxon>
        <taxon>Halobacteria</taxon>
        <taxon>Halobacteriales</taxon>
        <taxon>Haloferacaceae</taxon>
        <taxon>Halobaculum</taxon>
    </lineage>
</organism>
<dbReference type="AlphaFoldDB" id="A0ABD5WAB7"/>
<dbReference type="RefSeq" id="WP_284031095.1">
    <property type="nucleotide sequence ID" value="NZ_CP126154.1"/>
</dbReference>
<proteinExistence type="predicted"/>
<keyword evidence="2" id="KW-1185">Reference proteome</keyword>
<reference evidence="1 2" key="1">
    <citation type="journal article" date="2019" name="Int. J. Syst. Evol. Microbiol.">
        <title>The Global Catalogue of Microorganisms (GCM) 10K type strain sequencing project: providing services to taxonomists for standard genome sequencing and annotation.</title>
        <authorList>
            <consortium name="The Broad Institute Genomics Platform"/>
            <consortium name="The Broad Institute Genome Sequencing Center for Infectious Disease"/>
            <person name="Wu L."/>
            <person name="Ma J."/>
        </authorList>
    </citation>
    <scope>NUCLEOTIDE SEQUENCE [LARGE SCALE GENOMIC DNA]</scope>
    <source>
        <strain evidence="1 2">DT31</strain>
    </source>
</reference>
<evidence type="ECO:0000313" key="2">
    <source>
        <dbReference type="Proteomes" id="UP001596461"/>
    </source>
</evidence>
<sequence>MENQSEAPRRSRRSTFVHSLYLPGVNRRYPLYGIQILLGSALAVVEFVEGNVPMTAAWLVVAISGAVLFRIDPGGPLEV</sequence>
<dbReference type="GeneID" id="81125960"/>
<gene>
    <name evidence="1" type="ORF">ACFQL9_11340</name>
</gene>
<dbReference type="EMBL" id="JBHTAH010000009">
    <property type="protein sequence ID" value="MFC7070236.1"/>
    <property type="molecule type" value="Genomic_DNA"/>
</dbReference>
<evidence type="ECO:0008006" key="3">
    <source>
        <dbReference type="Google" id="ProtNLM"/>
    </source>
</evidence>